<comment type="caution">
    <text evidence="3">The sequence shown here is derived from an EMBL/GenBank/DDBJ whole genome shotgun (WGS) entry which is preliminary data.</text>
</comment>
<keyword evidence="4" id="KW-1185">Reference proteome</keyword>
<dbReference type="AlphaFoldDB" id="A0A6A4WQC8"/>
<feature type="chain" id="PRO_5025518630" evidence="1">
    <location>
        <begin position="22"/>
        <end position="299"/>
    </location>
</feature>
<dbReference type="Proteomes" id="UP000440578">
    <property type="component" value="Unassembled WGS sequence"/>
</dbReference>
<dbReference type="SMART" id="SM00198">
    <property type="entry name" value="SCP"/>
    <property type="match status" value="1"/>
</dbReference>
<dbReference type="PANTHER" id="PTHR10334">
    <property type="entry name" value="CYSTEINE-RICH SECRETORY PROTEIN-RELATED"/>
    <property type="match status" value="1"/>
</dbReference>
<dbReference type="GO" id="GO:0005576">
    <property type="term" value="C:extracellular region"/>
    <property type="evidence" value="ECO:0007669"/>
    <property type="project" value="InterPro"/>
</dbReference>
<evidence type="ECO:0000313" key="4">
    <source>
        <dbReference type="Proteomes" id="UP000440578"/>
    </source>
</evidence>
<gene>
    <name evidence="3" type="primary">CRVP_4</name>
    <name evidence="3" type="ORF">FJT64_019834</name>
</gene>
<dbReference type="InterPro" id="IPR018244">
    <property type="entry name" value="Allrgn_V5/Tpx1_CS"/>
</dbReference>
<proteinExistence type="predicted"/>
<keyword evidence="1" id="KW-0732">Signal</keyword>
<dbReference type="PRINTS" id="PR00837">
    <property type="entry name" value="V5TPXLIKE"/>
</dbReference>
<dbReference type="OrthoDB" id="43654at2759"/>
<dbReference type="Pfam" id="PF00188">
    <property type="entry name" value="CAP"/>
    <property type="match status" value="1"/>
</dbReference>
<dbReference type="SUPFAM" id="SSF55797">
    <property type="entry name" value="PR-1-like"/>
    <property type="match status" value="1"/>
</dbReference>
<dbReference type="CDD" id="cd05380">
    <property type="entry name" value="CAP_euk"/>
    <property type="match status" value="1"/>
</dbReference>
<reference evidence="3 4" key="1">
    <citation type="submission" date="2019-07" db="EMBL/GenBank/DDBJ databases">
        <title>Draft genome assembly of a fouling barnacle, Amphibalanus amphitrite (Darwin, 1854): The first reference genome for Thecostraca.</title>
        <authorList>
            <person name="Kim W."/>
        </authorList>
    </citation>
    <scope>NUCLEOTIDE SEQUENCE [LARGE SCALE GENOMIC DNA]</scope>
    <source>
        <strain evidence="3">SNU_AA5</strain>
        <tissue evidence="3">Soma without cirri and trophi</tissue>
    </source>
</reference>
<dbReference type="InterPro" id="IPR035940">
    <property type="entry name" value="CAP_sf"/>
</dbReference>
<protein>
    <submittedName>
        <fullName evidence="3">CRISP/Allergen/PR-1</fullName>
    </submittedName>
</protein>
<feature type="signal peptide" evidence="1">
    <location>
        <begin position="1"/>
        <end position="21"/>
    </location>
</feature>
<accession>A0A6A4WQC8</accession>
<dbReference type="InterPro" id="IPR002413">
    <property type="entry name" value="V5_allergen-like"/>
</dbReference>
<dbReference type="InterPro" id="IPR014044">
    <property type="entry name" value="CAP_dom"/>
</dbReference>
<dbReference type="InterPro" id="IPR001283">
    <property type="entry name" value="CRISP-related"/>
</dbReference>
<evidence type="ECO:0000259" key="2">
    <source>
        <dbReference type="SMART" id="SM00198"/>
    </source>
</evidence>
<evidence type="ECO:0000313" key="3">
    <source>
        <dbReference type="EMBL" id="KAF0308995.1"/>
    </source>
</evidence>
<organism evidence="3 4">
    <name type="scientific">Amphibalanus amphitrite</name>
    <name type="common">Striped barnacle</name>
    <name type="synonym">Balanus amphitrite</name>
    <dbReference type="NCBI Taxonomy" id="1232801"/>
    <lineage>
        <taxon>Eukaryota</taxon>
        <taxon>Metazoa</taxon>
        <taxon>Ecdysozoa</taxon>
        <taxon>Arthropoda</taxon>
        <taxon>Crustacea</taxon>
        <taxon>Multicrustacea</taxon>
        <taxon>Cirripedia</taxon>
        <taxon>Thoracica</taxon>
        <taxon>Thoracicalcarea</taxon>
        <taxon>Balanomorpha</taxon>
        <taxon>Balanoidea</taxon>
        <taxon>Balanidae</taxon>
        <taxon>Amphibalaninae</taxon>
        <taxon>Amphibalanus</taxon>
    </lineage>
</organism>
<dbReference type="EMBL" id="VIIS01000445">
    <property type="protein sequence ID" value="KAF0308995.1"/>
    <property type="molecule type" value="Genomic_DNA"/>
</dbReference>
<dbReference type="PRINTS" id="PR00838">
    <property type="entry name" value="V5ALLERGEN"/>
</dbReference>
<dbReference type="Gene3D" id="3.40.33.10">
    <property type="entry name" value="CAP"/>
    <property type="match status" value="1"/>
</dbReference>
<name>A0A6A4WQC8_AMPAM</name>
<dbReference type="PROSITE" id="PS01009">
    <property type="entry name" value="CRISP_1"/>
    <property type="match status" value="1"/>
</dbReference>
<sequence>MTRPASLLALLLPALCALTSAQMDNRQRQEMLARDRMQQQLHRVLPDHLQPKFDSDDGGDHQPARTSDHYCRLYGGHSLCRVPHTRQSCGFVRRRRLSLDESAAILHRHNMERMLVTQGRRRGRNGQPLPKAANMMQMSYDVEVHDVAQGAADRCLGDHDCSPCRKVERGDLGQNFAAHSVFISPSSREGLLKIDVPPLDQTGGWFMQADRLNPSEVHRFQGGHGAGHYTQVLWATSERLGCGWIEHEERGGLSVKLFCNYGPIGNIIDLPVYVAGEPCSACPRGTTCSTEYPGLCKRL</sequence>
<feature type="domain" description="SCP" evidence="2">
    <location>
        <begin position="100"/>
        <end position="269"/>
    </location>
</feature>
<evidence type="ECO:0000256" key="1">
    <source>
        <dbReference type="SAM" id="SignalP"/>
    </source>
</evidence>